<dbReference type="EMBL" id="CP003190">
    <property type="protein sequence ID" value="AGL85434.1"/>
    <property type="molecule type" value="Genomic_DNA"/>
</dbReference>
<proteinExistence type="predicted"/>
<dbReference type="GeneID" id="57476655"/>
<name>A0A2C9EP49_PSEPH</name>
<protein>
    <submittedName>
        <fullName evidence="1">Uncharacterized protein</fullName>
    </submittedName>
</protein>
<dbReference type="RefSeq" id="WP_015636055.1">
    <property type="nucleotide sequence ID" value="NC_021237.1"/>
</dbReference>
<dbReference type="KEGG" id="pprc:PFLCHA0_c36670"/>
<sequence>MNSNPANKVTEEQKNALFVLSKVAYDAAVAQRGEMAAGKPGLASSLSQQPHPQSLCGCGCQEYVCGYYCFSTQGCGCSSYLYISSNLTTIGPTQNQGMPAHFNGSANGPMNASINLSDVYMSGVFPDVNSVVNHTLPFNLEISSGAVTMTFYDQGRVLGVMHSLPGHYYNGYFHGSGTGTFTLA</sequence>
<reference evidence="2" key="1">
    <citation type="journal article" date="2014" name="Genome Announc.">
        <title>Full-genome sequence of the plant growth-promoting bacterium Pseudomonas protegens CHA0.</title>
        <authorList>
            <person name="Jousset A."/>
            <person name="Schuldes J."/>
            <person name="Keel C."/>
            <person name="Maurhofer M."/>
            <person name="Daniel R."/>
            <person name="Scheu S."/>
            <person name="Thuermer A."/>
        </authorList>
    </citation>
    <scope>NUCLEOTIDE SEQUENCE [LARGE SCALE GENOMIC DNA]</scope>
    <source>
        <strain evidence="2">DSM 19095 / LMG 27888 / CFBP 6595 / CHA0</strain>
    </source>
</reference>
<dbReference type="eggNOG" id="ENOG5032NF1">
    <property type="taxonomic scope" value="Bacteria"/>
</dbReference>
<accession>A0A2C9EP49</accession>
<dbReference type="Proteomes" id="UP000013940">
    <property type="component" value="Chromosome"/>
</dbReference>
<gene>
    <name evidence="1" type="ORF">PFLCHA0_c36670</name>
</gene>
<evidence type="ECO:0000313" key="1">
    <source>
        <dbReference type="EMBL" id="AGL85434.1"/>
    </source>
</evidence>
<evidence type="ECO:0000313" key="2">
    <source>
        <dbReference type="Proteomes" id="UP000013940"/>
    </source>
</evidence>
<organism evidence="1 2">
    <name type="scientific">Pseudomonas protegens (strain DSM 19095 / LMG 27888 / CFBP 6595 / CHA0)</name>
    <dbReference type="NCBI Taxonomy" id="1124983"/>
    <lineage>
        <taxon>Bacteria</taxon>
        <taxon>Pseudomonadati</taxon>
        <taxon>Pseudomonadota</taxon>
        <taxon>Gammaproteobacteria</taxon>
        <taxon>Pseudomonadales</taxon>
        <taxon>Pseudomonadaceae</taxon>
        <taxon>Pseudomonas</taxon>
    </lineage>
</organism>
<dbReference type="HOGENOM" id="CLU_1458673_0_0_6"/>
<dbReference type="AlphaFoldDB" id="A0A2C9EP49"/>